<dbReference type="Proteomes" id="UP001162483">
    <property type="component" value="Unassembled WGS sequence"/>
</dbReference>
<gene>
    <name evidence="1" type="ORF">SPARVUS_LOCUS11668724</name>
</gene>
<name>A0ABN9FC07_9NEOB</name>
<reference evidence="1" key="1">
    <citation type="submission" date="2023-05" db="EMBL/GenBank/DDBJ databases">
        <authorList>
            <person name="Stuckert A."/>
        </authorList>
    </citation>
    <scope>NUCLEOTIDE SEQUENCE</scope>
</reference>
<evidence type="ECO:0000313" key="2">
    <source>
        <dbReference type="Proteomes" id="UP001162483"/>
    </source>
</evidence>
<protein>
    <submittedName>
        <fullName evidence="1">Uncharacterized protein</fullName>
    </submittedName>
</protein>
<dbReference type="Pfam" id="PF16057">
    <property type="entry name" value="DUF4800"/>
    <property type="match status" value="1"/>
</dbReference>
<evidence type="ECO:0000313" key="1">
    <source>
        <dbReference type="EMBL" id="CAI9594079.1"/>
    </source>
</evidence>
<organism evidence="1 2">
    <name type="scientific">Staurois parvus</name>
    <dbReference type="NCBI Taxonomy" id="386267"/>
    <lineage>
        <taxon>Eukaryota</taxon>
        <taxon>Metazoa</taxon>
        <taxon>Chordata</taxon>
        <taxon>Craniata</taxon>
        <taxon>Vertebrata</taxon>
        <taxon>Euteleostomi</taxon>
        <taxon>Amphibia</taxon>
        <taxon>Batrachia</taxon>
        <taxon>Anura</taxon>
        <taxon>Neobatrachia</taxon>
        <taxon>Ranoidea</taxon>
        <taxon>Ranidae</taxon>
        <taxon>Staurois</taxon>
    </lineage>
</organism>
<comment type="caution">
    <text evidence="1">The sequence shown here is derived from an EMBL/GenBank/DDBJ whole genome shotgun (WGS) entry which is preliminary data.</text>
</comment>
<dbReference type="EMBL" id="CATNWA010016616">
    <property type="protein sequence ID" value="CAI9594079.1"/>
    <property type="molecule type" value="Genomic_DNA"/>
</dbReference>
<proteinExistence type="predicted"/>
<accession>A0ABN9FC07</accession>
<sequence>MTLMDSLSVWYPTGLESETLSQVEFRLLLGFIARDNIQVCAMATAKLNTLLQTKVIENQEEACFLLGKLEGILSKSIREKSETYSFLVPIARTLVSKIFKLLFMDHHLPSLPIT</sequence>
<feature type="non-terminal residue" evidence="1">
    <location>
        <position position="114"/>
    </location>
</feature>
<keyword evidence="2" id="KW-1185">Reference proteome</keyword>